<evidence type="ECO:0000313" key="1">
    <source>
        <dbReference type="EMBL" id="CAH1431924.1"/>
    </source>
</evidence>
<name>A0AAU9N0X5_9ASTR</name>
<dbReference type="Proteomes" id="UP001157418">
    <property type="component" value="Unassembled WGS sequence"/>
</dbReference>
<dbReference type="EMBL" id="CAKMRJ010003334">
    <property type="protein sequence ID" value="CAH1431924.1"/>
    <property type="molecule type" value="Genomic_DNA"/>
</dbReference>
<dbReference type="AlphaFoldDB" id="A0AAU9N0X5"/>
<comment type="caution">
    <text evidence="1">The sequence shown here is derived from an EMBL/GenBank/DDBJ whole genome shotgun (WGS) entry which is preliminary data.</text>
</comment>
<gene>
    <name evidence="1" type="ORF">LVIROSA_LOCUS18618</name>
</gene>
<accession>A0AAU9N0X5</accession>
<protein>
    <submittedName>
        <fullName evidence="1">Uncharacterized protein</fullName>
    </submittedName>
</protein>
<evidence type="ECO:0000313" key="2">
    <source>
        <dbReference type="Proteomes" id="UP001157418"/>
    </source>
</evidence>
<sequence length="205" mass="22563">MKLISVFTSQKIAFIFDTINSQQFSISHHEDHLSQWGLRFRAWLRFDFSNGMVCDVGSGGARVSSVLCDVKDAEAEEMGGRGGGCSMNGRRETRVELWQKGNAFFFFLSDATLCLTEYDDIFRCKYKSIRDVCWLAGMVGYGGPVVCDVGGVRGDVQADEQGRRRLGGLIRRGDDGMVVMEFKVIGDGNGSDLQGSEEDDKALGG</sequence>
<proteinExistence type="predicted"/>
<organism evidence="1 2">
    <name type="scientific">Lactuca virosa</name>
    <dbReference type="NCBI Taxonomy" id="75947"/>
    <lineage>
        <taxon>Eukaryota</taxon>
        <taxon>Viridiplantae</taxon>
        <taxon>Streptophyta</taxon>
        <taxon>Embryophyta</taxon>
        <taxon>Tracheophyta</taxon>
        <taxon>Spermatophyta</taxon>
        <taxon>Magnoliopsida</taxon>
        <taxon>eudicotyledons</taxon>
        <taxon>Gunneridae</taxon>
        <taxon>Pentapetalae</taxon>
        <taxon>asterids</taxon>
        <taxon>campanulids</taxon>
        <taxon>Asterales</taxon>
        <taxon>Asteraceae</taxon>
        <taxon>Cichorioideae</taxon>
        <taxon>Cichorieae</taxon>
        <taxon>Lactucinae</taxon>
        <taxon>Lactuca</taxon>
    </lineage>
</organism>
<keyword evidence="2" id="KW-1185">Reference proteome</keyword>
<reference evidence="1 2" key="1">
    <citation type="submission" date="2022-01" db="EMBL/GenBank/DDBJ databases">
        <authorList>
            <person name="Xiong W."/>
            <person name="Schranz E."/>
        </authorList>
    </citation>
    <scope>NUCLEOTIDE SEQUENCE [LARGE SCALE GENOMIC DNA]</scope>
</reference>